<sequence>MSPPSLSTARQLLDLISASLTTLEKSCSARGVTIPDIQDPFHPASEAFRVGDPAAAEAANVITAAALHLAAIIAPPQNTLYMAAGGFVKSTAVRVCLESNVTEILREAGPEGLHVDEIGAKNGQDPQKLARFLRVLANHHIYREVKPNVFANTRISSMLDTLKPSQEVIANPEQKHENTFGLPALASHHLDEMFKASAYAWETLADPATAKSGEPNEAPLSRAMGVKETLWEFYARPEQAFRQRRFNIGMQGVRALEPVDASLGAFDWESLPEGSVIVDVGGGVGTSALPIAREHPSLHLVVQDLAPVIEDAKKVWASKMPEAVTAGRVTLEVQDFFKPQPSSRHVSVFFLKQILHDWSDEYCVKILSNLRAAASPRTRLVLMESVIPFACHDPNADESQSAIPGAASKEAPEPLLPNYGVANDMGYTADIGMFLMFNSQERTASHMKDLLRRTGWKLSGIRRREGGGSSFLQAIEAEPIVD</sequence>
<protein>
    <submittedName>
        <fullName evidence="6">Uncharacterized protein</fullName>
    </submittedName>
</protein>
<dbReference type="PANTHER" id="PTHR43712:SF2">
    <property type="entry name" value="O-METHYLTRANSFERASE CICE"/>
    <property type="match status" value="1"/>
</dbReference>
<dbReference type="GO" id="GO:0032259">
    <property type="term" value="P:methylation"/>
    <property type="evidence" value="ECO:0007669"/>
    <property type="project" value="UniProtKB-KW"/>
</dbReference>
<keyword evidence="2" id="KW-0808">Transferase</keyword>
<keyword evidence="1" id="KW-0489">Methyltransferase</keyword>
<evidence type="ECO:0000259" key="4">
    <source>
        <dbReference type="Pfam" id="PF00891"/>
    </source>
</evidence>
<dbReference type="PROSITE" id="PS51683">
    <property type="entry name" value="SAM_OMT_II"/>
    <property type="match status" value="1"/>
</dbReference>
<dbReference type="GO" id="GO:0046983">
    <property type="term" value="F:protein dimerization activity"/>
    <property type="evidence" value="ECO:0007669"/>
    <property type="project" value="InterPro"/>
</dbReference>
<dbReference type="InterPro" id="IPR001077">
    <property type="entry name" value="COMT_C"/>
</dbReference>
<dbReference type="InterPro" id="IPR036390">
    <property type="entry name" value="WH_DNA-bd_sf"/>
</dbReference>
<keyword evidence="3" id="KW-0949">S-adenosyl-L-methionine</keyword>
<organism evidence="6 7">
    <name type="scientific">Gymnopilus dilepis</name>
    <dbReference type="NCBI Taxonomy" id="231916"/>
    <lineage>
        <taxon>Eukaryota</taxon>
        <taxon>Fungi</taxon>
        <taxon>Dikarya</taxon>
        <taxon>Basidiomycota</taxon>
        <taxon>Agaricomycotina</taxon>
        <taxon>Agaricomycetes</taxon>
        <taxon>Agaricomycetidae</taxon>
        <taxon>Agaricales</taxon>
        <taxon>Agaricineae</taxon>
        <taxon>Hymenogastraceae</taxon>
        <taxon>Gymnopilus</taxon>
    </lineage>
</organism>
<dbReference type="Proteomes" id="UP000284706">
    <property type="component" value="Unassembled WGS sequence"/>
</dbReference>
<dbReference type="InterPro" id="IPR012967">
    <property type="entry name" value="COMT_dimerisation"/>
</dbReference>
<dbReference type="AlphaFoldDB" id="A0A409YQM8"/>
<evidence type="ECO:0000313" key="6">
    <source>
        <dbReference type="EMBL" id="PPR05311.1"/>
    </source>
</evidence>
<feature type="domain" description="O-methyltransferase C-terminal" evidence="4">
    <location>
        <begin position="201"/>
        <end position="400"/>
    </location>
</feature>
<name>A0A409YQM8_9AGAR</name>
<evidence type="ECO:0000256" key="3">
    <source>
        <dbReference type="ARBA" id="ARBA00022691"/>
    </source>
</evidence>
<feature type="domain" description="O-methyltransferase dimerisation" evidence="5">
    <location>
        <begin position="84"/>
        <end position="159"/>
    </location>
</feature>
<evidence type="ECO:0000313" key="7">
    <source>
        <dbReference type="Proteomes" id="UP000284706"/>
    </source>
</evidence>
<comment type="caution">
    <text evidence="6">The sequence shown here is derived from an EMBL/GenBank/DDBJ whole genome shotgun (WGS) entry which is preliminary data.</text>
</comment>
<dbReference type="Gene3D" id="3.40.50.150">
    <property type="entry name" value="Vaccinia Virus protein VP39"/>
    <property type="match status" value="1"/>
</dbReference>
<dbReference type="Pfam" id="PF00891">
    <property type="entry name" value="Methyltransf_2"/>
    <property type="match status" value="1"/>
</dbReference>
<keyword evidence="7" id="KW-1185">Reference proteome</keyword>
<dbReference type="InParanoid" id="A0A409YQM8"/>
<evidence type="ECO:0000256" key="2">
    <source>
        <dbReference type="ARBA" id="ARBA00022679"/>
    </source>
</evidence>
<reference evidence="6 7" key="1">
    <citation type="journal article" date="2018" name="Evol. Lett.">
        <title>Horizontal gene cluster transfer increased hallucinogenic mushroom diversity.</title>
        <authorList>
            <person name="Reynolds H.T."/>
            <person name="Vijayakumar V."/>
            <person name="Gluck-Thaler E."/>
            <person name="Korotkin H.B."/>
            <person name="Matheny P.B."/>
            <person name="Slot J.C."/>
        </authorList>
    </citation>
    <scope>NUCLEOTIDE SEQUENCE [LARGE SCALE GENOMIC DNA]</scope>
    <source>
        <strain evidence="6 7">SRW20</strain>
    </source>
</reference>
<dbReference type="EMBL" id="NHYE01000489">
    <property type="protein sequence ID" value="PPR05311.1"/>
    <property type="molecule type" value="Genomic_DNA"/>
</dbReference>
<dbReference type="GO" id="GO:0008171">
    <property type="term" value="F:O-methyltransferase activity"/>
    <property type="evidence" value="ECO:0007669"/>
    <property type="project" value="InterPro"/>
</dbReference>
<dbReference type="OrthoDB" id="2410195at2759"/>
<dbReference type="SUPFAM" id="SSF46785">
    <property type="entry name" value="Winged helix' DNA-binding domain"/>
    <property type="match status" value="1"/>
</dbReference>
<dbReference type="InterPro" id="IPR036388">
    <property type="entry name" value="WH-like_DNA-bd_sf"/>
</dbReference>
<dbReference type="InterPro" id="IPR029063">
    <property type="entry name" value="SAM-dependent_MTases_sf"/>
</dbReference>
<dbReference type="STRING" id="231916.A0A409YQM8"/>
<dbReference type="Pfam" id="PF08100">
    <property type="entry name" value="Dimerisation"/>
    <property type="match status" value="1"/>
</dbReference>
<dbReference type="InterPro" id="IPR016461">
    <property type="entry name" value="COMT-like"/>
</dbReference>
<evidence type="ECO:0000259" key="5">
    <source>
        <dbReference type="Pfam" id="PF08100"/>
    </source>
</evidence>
<dbReference type="PANTHER" id="PTHR43712">
    <property type="entry name" value="PUTATIVE (AFU_ORTHOLOGUE AFUA_4G14580)-RELATED"/>
    <property type="match status" value="1"/>
</dbReference>
<evidence type="ECO:0000256" key="1">
    <source>
        <dbReference type="ARBA" id="ARBA00022603"/>
    </source>
</evidence>
<dbReference type="SUPFAM" id="SSF53335">
    <property type="entry name" value="S-adenosyl-L-methionine-dependent methyltransferases"/>
    <property type="match status" value="1"/>
</dbReference>
<dbReference type="Gene3D" id="1.10.10.10">
    <property type="entry name" value="Winged helix-like DNA-binding domain superfamily/Winged helix DNA-binding domain"/>
    <property type="match status" value="1"/>
</dbReference>
<proteinExistence type="predicted"/>
<accession>A0A409YQM8</accession>
<gene>
    <name evidence="6" type="ORF">CVT26_011570</name>
</gene>